<organism evidence="1 2">
    <name type="scientific">Pristionchus fissidentatus</name>
    <dbReference type="NCBI Taxonomy" id="1538716"/>
    <lineage>
        <taxon>Eukaryota</taxon>
        <taxon>Metazoa</taxon>
        <taxon>Ecdysozoa</taxon>
        <taxon>Nematoda</taxon>
        <taxon>Chromadorea</taxon>
        <taxon>Rhabditida</taxon>
        <taxon>Rhabditina</taxon>
        <taxon>Diplogasteromorpha</taxon>
        <taxon>Diplogasteroidea</taxon>
        <taxon>Neodiplogasteridae</taxon>
        <taxon>Pristionchus</taxon>
    </lineage>
</organism>
<dbReference type="EMBL" id="BTSY01000002">
    <property type="protein sequence ID" value="GMT13415.1"/>
    <property type="molecule type" value="Genomic_DNA"/>
</dbReference>
<protein>
    <recommendedName>
        <fullName evidence="3">Thioredoxin domain-containing protein</fullName>
    </recommendedName>
</protein>
<dbReference type="SUPFAM" id="SSF52833">
    <property type="entry name" value="Thioredoxin-like"/>
    <property type="match status" value="1"/>
</dbReference>
<reference evidence="1" key="1">
    <citation type="submission" date="2023-10" db="EMBL/GenBank/DDBJ databases">
        <title>Genome assembly of Pristionchus species.</title>
        <authorList>
            <person name="Yoshida K."/>
            <person name="Sommer R.J."/>
        </authorList>
    </citation>
    <scope>NUCLEOTIDE SEQUENCE</scope>
    <source>
        <strain evidence="1">RS5133</strain>
    </source>
</reference>
<dbReference type="Proteomes" id="UP001432322">
    <property type="component" value="Unassembled WGS sequence"/>
</dbReference>
<dbReference type="InterPro" id="IPR036249">
    <property type="entry name" value="Thioredoxin-like_sf"/>
</dbReference>
<sequence>NQKHMVIQTDRSMVGQTPLNTLHGEMFNYIRREGQNTFVLYFLPWCRECKSKMDLLDRVVKERNSKATL</sequence>
<evidence type="ECO:0000313" key="1">
    <source>
        <dbReference type="EMBL" id="GMT13415.1"/>
    </source>
</evidence>
<evidence type="ECO:0008006" key="3">
    <source>
        <dbReference type="Google" id="ProtNLM"/>
    </source>
</evidence>
<gene>
    <name evidence="1" type="ORF">PFISCL1PPCAC_4712</name>
</gene>
<dbReference type="AlphaFoldDB" id="A0AAV5V1H7"/>
<keyword evidence="2" id="KW-1185">Reference proteome</keyword>
<feature type="non-terminal residue" evidence="1">
    <location>
        <position position="69"/>
    </location>
</feature>
<feature type="non-terminal residue" evidence="1">
    <location>
        <position position="1"/>
    </location>
</feature>
<accession>A0AAV5V1H7</accession>
<comment type="caution">
    <text evidence="1">The sequence shown here is derived from an EMBL/GenBank/DDBJ whole genome shotgun (WGS) entry which is preliminary data.</text>
</comment>
<name>A0AAV5V1H7_9BILA</name>
<proteinExistence type="predicted"/>
<evidence type="ECO:0000313" key="2">
    <source>
        <dbReference type="Proteomes" id="UP001432322"/>
    </source>
</evidence>